<organism evidence="2 3">
    <name type="scientific">Ciona savignyi</name>
    <name type="common">Pacific transparent sea squirt</name>
    <dbReference type="NCBI Taxonomy" id="51511"/>
    <lineage>
        <taxon>Eukaryota</taxon>
        <taxon>Metazoa</taxon>
        <taxon>Chordata</taxon>
        <taxon>Tunicata</taxon>
        <taxon>Ascidiacea</taxon>
        <taxon>Phlebobranchia</taxon>
        <taxon>Cionidae</taxon>
        <taxon>Ciona</taxon>
    </lineage>
</organism>
<reference evidence="2" key="3">
    <citation type="submission" date="2025-09" db="UniProtKB">
        <authorList>
            <consortium name="Ensembl"/>
        </authorList>
    </citation>
    <scope>IDENTIFICATION</scope>
</reference>
<dbReference type="Proteomes" id="UP000007875">
    <property type="component" value="Unassembled WGS sequence"/>
</dbReference>
<feature type="compositionally biased region" description="Basic and acidic residues" evidence="1">
    <location>
        <begin position="50"/>
        <end position="77"/>
    </location>
</feature>
<reference evidence="3" key="1">
    <citation type="submission" date="2003-08" db="EMBL/GenBank/DDBJ databases">
        <authorList>
            <person name="Birren B."/>
            <person name="Nusbaum C."/>
            <person name="Abebe A."/>
            <person name="Abouelleil A."/>
            <person name="Adekoya E."/>
            <person name="Ait-zahra M."/>
            <person name="Allen N."/>
            <person name="Allen T."/>
            <person name="An P."/>
            <person name="Anderson M."/>
            <person name="Anderson S."/>
            <person name="Arachchi H."/>
            <person name="Armbruster J."/>
            <person name="Bachantsang P."/>
            <person name="Baldwin J."/>
            <person name="Barry A."/>
            <person name="Bayul T."/>
            <person name="Blitshsteyn B."/>
            <person name="Bloom T."/>
            <person name="Blye J."/>
            <person name="Boguslavskiy L."/>
            <person name="Borowsky M."/>
            <person name="Boukhgalter B."/>
            <person name="Brunache A."/>
            <person name="Butler J."/>
            <person name="Calixte N."/>
            <person name="Calvo S."/>
            <person name="Camarata J."/>
            <person name="Campo K."/>
            <person name="Chang J."/>
            <person name="Cheshatsang Y."/>
            <person name="Citroen M."/>
            <person name="Collymore A."/>
            <person name="Considine T."/>
            <person name="Cook A."/>
            <person name="Cooke P."/>
            <person name="Corum B."/>
            <person name="Cuomo C."/>
            <person name="David R."/>
            <person name="Dawoe T."/>
            <person name="Degray S."/>
            <person name="Dodge S."/>
            <person name="Dooley K."/>
            <person name="Dorje P."/>
            <person name="Dorjee K."/>
            <person name="Dorris L."/>
            <person name="Duffey N."/>
            <person name="Dupes A."/>
            <person name="Elkins T."/>
            <person name="Engels R."/>
            <person name="Erickson J."/>
            <person name="Farina A."/>
            <person name="Faro S."/>
            <person name="Ferreira P."/>
            <person name="Fischer H."/>
            <person name="Fitzgerald M."/>
            <person name="Foley K."/>
            <person name="Gage D."/>
            <person name="Galagan J."/>
            <person name="Gearin G."/>
            <person name="Gnerre S."/>
            <person name="Gnirke A."/>
            <person name="Goyette A."/>
            <person name="Graham J."/>
            <person name="Grandbois E."/>
            <person name="Gyaltsen K."/>
            <person name="Hafez N."/>
            <person name="Hagopian D."/>
            <person name="Hagos B."/>
            <person name="Hall J."/>
            <person name="Hatcher B."/>
            <person name="Heller A."/>
            <person name="Higgins H."/>
            <person name="Honan T."/>
            <person name="Horn A."/>
            <person name="Houde N."/>
            <person name="Hughes L."/>
            <person name="Hulme W."/>
            <person name="Husby E."/>
            <person name="Iliev I."/>
            <person name="Jaffe D."/>
            <person name="Jones C."/>
            <person name="Kamal M."/>
            <person name="Kamat A."/>
            <person name="Kamvysselis M."/>
            <person name="Karlsson E."/>
            <person name="Kells C."/>
            <person name="Kieu A."/>
            <person name="Kisner P."/>
            <person name="Kodira C."/>
            <person name="Kulbokas E."/>
            <person name="Labutti K."/>
            <person name="Lama D."/>
            <person name="Landers T."/>
            <person name="Leger J."/>
            <person name="Levine S."/>
            <person name="Lewis D."/>
            <person name="Lewis T."/>
            <person name="Lindblad-toh K."/>
            <person name="Liu X."/>
            <person name="Lokyitsang T."/>
            <person name="Lokyitsang Y."/>
            <person name="Lucien O."/>
            <person name="Lui A."/>
            <person name="Ma L.J."/>
            <person name="Mabbitt R."/>
            <person name="Macdonald J."/>
            <person name="Maclean C."/>
            <person name="Major J."/>
            <person name="Manning J."/>
            <person name="Marabella R."/>
            <person name="Maru K."/>
            <person name="Matthews C."/>
            <person name="Mauceli E."/>
            <person name="Mccarthy M."/>
            <person name="Mcdonough S."/>
            <person name="Mcghee T."/>
            <person name="Meldrim J."/>
            <person name="Meneus L."/>
            <person name="Mesirov J."/>
            <person name="Mihalev A."/>
            <person name="Mihova T."/>
            <person name="Mikkelsen T."/>
            <person name="Mlenga V."/>
            <person name="Moru K."/>
            <person name="Mozes J."/>
            <person name="Mulrain L."/>
            <person name="Munson G."/>
            <person name="Naylor J."/>
            <person name="Newes C."/>
            <person name="Nguyen C."/>
            <person name="Nguyen N."/>
            <person name="Nguyen T."/>
            <person name="Nicol R."/>
            <person name="Nielsen C."/>
            <person name="Nizzari M."/>
            <person name="Norbu C."/>
            <person name="Norbu N."/>
            <person name="O'donnell P."/>
            <person name="Okoawo O."/>
            <person name="O'leary S."/>
            <person name="Omotosho B."/>
            <person name="O'neill K."/>
            <person name="Osman S."/>
            <person name="Parker S."/>
            <person name="Perrin D."/>
            <person name="Phunkhang P."/>
            <person name="Piqani B."/>
            <person name="Purcell S."/>
            <person name="Rachupka T."/>
            <person name="Ramasamy U."/>
            <person name="Rameau R."/>
            <person name="Ray V."/>
            <person name="Raymond C."/>
            <person name="Retta R."/>
            <person name="Richardson S."/>
            <person name="Rise C."/>
            <person name="Rodriguez J."/>
            <person name="Rogers J."/>
            <person name="Rogov P."/>
            <person name="Rutman M."/>
            <person name="Schupbach R."/>
            <person name="Seaman C."/>
            <person name="Settipalli S."/>
            <person name="Sharpe T."/>
            <person name="Sheridan J."/>
            <person name="Sherpa N."/>
            <person name="Shi J."/>
            <person name="Smirnov S."/>
            <person name="Smith C."/>
            <person name="Sougnez C."/>
            <person name="Spencer B."/>
            <person name="Stalker J."/>
            <person name="Stange-thomann N."/>
            <person name="Stavropoulos S."/>
            <person name="Stetson K."/>
            <person name="Stone C."/>
            <person name="Stone S."/>
            <person name="Stubbs M."/>
            <person name="Talamas J."/>
            <person name="Tchuinga P."/>
            <person name="Tenzing P."/>
            <person name="Tesfaye S."/>
            <person name="Theodore J."/>
            <person name="Thoulutsang Y."/>
            <person name="Topham K."/>
            <person name="Towey S."/>
            <person name="Tsamla T."/>
            <person name="Tsomo N."/>
            <person name="Vallee D."/>
            <person name="Vassiliev H."/>
            <person name="Venkataraman V."/>
            <person name="Vinson J."/>
            <person name="Vo A."/>
            <person name="Wade C."/>
            <person name="Wang S."/>
            <person name="Wangchuk T."/>
            <person name="Wangdi T."/>
            <person name="Whittaker C."/>
            <person name="Wilkinson J."/>
            <person name="Wu Y."/>
            <person name="Wyman D."/>
            <person name="Yadav S."/>
            <person name="Yang S."/>
            <person name="Yang X."/>
            <person name="Yeager S."/>
            <person name="Yee E."/>
            <person name="Young G."/>
            <person name="Zainoun J."/>
            <person name="Zembeck L."/>
            <person name="Zimmer A."/>
            <person name="Zody M."/>
            <person name="Lander E."/>
        </authorList>
    </citation>
    <scope>NUCLEOTIDE SEQUENCE [LARGE SCALE GENOMIC DNA]</scope>
</reference>
<evidence type="ECO:0000313" key="3">
    <source>
        <dbReference type="Proteomes" id="UP000007875"/>
    </source>
</evidence>
<protein>
    <submittedName>
        <fullName evidence="2">Uncharacterized protein</fullName>
    </submittedName>
</protein>
<name>H2Z6V0_CIOSA</name>
<evidence type="ECO:0000256" key="1">
    <source>
        <dbReference type="SAM" id="MobiDB-lite"/>
    </source>
</evidence>
<dbReference type="InParanoid" id="H2Z6V0"/>
<accession>H2Z6V0</accession>
<reference evidence="2" key="2">
    <citation type="submission" date="2025-08" db="UniProtKB">
        <authorList>
            <consortium name="Ensembl"/>
        </authorList>
    </citation>
    <scope>IDENTIFICATION</scope>
</reference>
<dbReference type="AlphaFoldDB" id="H2Z6V0"/>
<feature type="compositionally biased region" description="Basic residues" evidence="1">
    <location>
        <begin position="78"/>
        <end position="95"/>
    </location>
</feature>
<dbReference type="HOGENOM" id="CLU_2215754_0_0_1"/>
<keyword evidence="3" id="KW-1185">Reference proteome</keyword>
<dbReference type="Ensembl" id="ENSCSAVT00000013462.1">
    <property type="protein sequence ID" value="ENSCSAVP00000013312.1"/>
    <property type="gene ID" value="ENSCSAVG00000007815.1"/>
</dbReference>
<evidence type="ECO:0000313" key="2">
    <source>
        <dbReference type="Ensembl" id="ENSCSAVP00000013312.1"/>
    </source>
</evidence>
<sequence length="107" mass="12975">MQSCIVRIKLWKSFKKLTRNPQIFKHRRWTSRNSEAVIMESLEHMNNSSESKRKLDTEVQEENTKRLKNERAPISKLEKKKNHEFRAKQKGKRNIPLHMQYARKPLF</sequence>
<proteinExistence type="predicted"/>
<feature type="region of interest" description="Disordered" evidence="1">
    <location>
        <begin position="43"/>
        <end position="107"/>
    </location>
</feature>